<name>A0ABN8PSQ2_9CNID</name>
<dbReference type="Proteomes" id="UP001159405">
    <property type="component" value="Unassembled WGS sequence"/>
</dbReference>
<proteinExistence type="predicted"/>
<accession>A0ABN8PSQ2</accession>
<evidence type="ECO:0000256" key="1">
    <source>
        <dbReference type="SAM" id="Coils"/>
    </source>
</evidence>
<dbReference type="InterPro" id="IPR010604">
    <property type="entry name" value="Plant_AUG7"/>
</dbReference>
<organism evidence="2 3">
    <name type="scientific">Porites lobata</name>
    <dbReference type="NCBI Taxonomy" id="104759"/>
    <lineage>
        <taxon>Eukaryota</taxon>
        <taxon>Metazoa</taxon>
        <taxon>Cnidaria</taxon>
        <taxon>Anthozoa</taxon>
        <taxon>Hexacorallia</taxon>
        <taxon>Scleractinia</taxon>
        <taxon>Fungiina</taxon>
        <taxon>Poritidae</taxon>
        <taxon>Porites</taxon>
    </lineage>
</organism>
<dbReference type="Pfam" id="PF06694">
    <property type="entry name" value="Plant_NMP1"/>
    <property type="match status" value="1"/>
</dbReference>
<keyword evidence="3" id="KW-1185">Reference proteome</keyword>
<evidence type="ECO:0008006" key="4">
    <source>
        <dbReference type="Google" id="ProtNLM"/>
    </source>
</evidence>
<reference evidence="2 3" key="1">
    <citation type="submission" date="2022-05" db="EMBL/GenBank/DDBJ databases">
        <authorList>
            <consortium name="Genoscope - CEA"/>
            <person name="William W."/>
        </authorList>
    </citation>
    <scope>NUCLEOTIDE SEQUENCE [LARGE SCALE GENOMIC DNA]</scope>
</reference>
<keyword evidence="1" id="KW-0175">Coiled coil</keyword>
<dbReference type="PANTHER" id="PTHR14352:SF2">
    <property type="entry name" value="HAUS AUGMIN-LIKE COMPLEX SUBUNIT 7"/>
    <property type="match status" value="1"/>
</dbReference>
<evidence type="ECO:0000313" key="3">
    <source>
        <dbReference type="Proteomes" id="UP001159405"/>
    </source>
</evidence>
<feature type="coiled-coil region" evidence="1">
    <location>
        <begin position="199"/>
        <end position="229"/>
    </location>
</feature>
<protein>
    <recommendedName>
        <fullName evidence="4">HAUS augmin-like complex subunit 7</fullName>
    </recommendedName>
</protein>
<comment type="caution">
    <text evidence="2">The sequence shown here is derived from an EMBL/GenBank/DDBJ whole genome shotgun (WGS) entry which is preliminary data.</text>
</comment>
<dbReference type="EMBL" id="CALNXK010000087">
    <property type="protein sequence ID" value="CAH3149606.1"/>
    <property type="molecule type" value="Genomic_DNA"/>
</dbReference>
<gene>
    <name evidence="2" type="ORF">PLOB_00047552</name>
</gene>
<evidence type="ECO:0000313" key="2">
    <source>
        <dbReference type="EMBL" id="CAH3149606.1"/>
    </source>
</evidence>
<dbReference type="PANTHER" id="PTHR14352">
    <property type="entry name" value="HAUS AUGMIN-LIKE COMPLEX SUBUNIT 7"/>
    <property type="match status" value="1"/>
</dbReference>
<dbReference type="InterPro" id="IPR029711">
    <property type="entry name" value="Haus7-like"/>
</dbReference>
<sequence>MAAANRERLVHFRSKLEELGCPYLGGVEDSWIEELLFKPGEPRLRLLQWSLAKFDPVIYNILENQQSKAFGRNDSRLQKLLFACHLLGLCKSDDIELVQGNKSRNKQAVFWENLLDLVSTVDTPAQANLTTPVRSASLATAHFFLEDQFKNDCYFFDALCRQQDLQDIFRSKVQLYPPDLIKSTSGLEQKRIPDEKQLISVTEKLTSELEEQSKELEELREKAPLCDADAITIEKVSKTLSLSLTTMAQVVSGFLHCFETEMKPWCRRQAPVLSEVGPAFSRVHSLLLRYLQTLRSLETIKSSYSEMCHESKAKISRRQGSHSSVLNPSDLQTLQSCLTILEDSLLRWKEVEHERQT</sequence>